<dbReference type="EMBL" id="MAJZ01000714">
    <property type="protein sequence ID" value="OCH73996.1"/>
    <property type="molecule type" value="Genomic_DNA"/>
</dbReference>
<name>A0A1B9QWM3_9VIBR</name>
<keyword evidence="1" id="KW-0812">Transmembrane</keyword>
<sequence length="112" mass="12289">MTSTTIASPRLVKWFNGDIALWKAVLIQILGTYALLFLLESSKIALSETTVVMLKIGCLPLFAIYSSICVFRAAPNFKSSIRGTVAKCWAVTFILWALATAYALIVFALPEL</sequence>
<feature type="transmembrane region" description="Helical" evidence="1">
    <location>
        <begin position="51"/>
        <end position="74"/>
    </location>
</feature>
<dbReference type="Proteomes" id="UP000093173">
    <property type="component" value="Unassembled WGS sequence"/>
</dbReference>
<gene>
    <name evidence="2" type="ORF">A6E14_13525</name>
</gene>
<comment type="caution">
    <text evidence="2">The sequence shown here is derived from an EMBL/GenBank/DDBJ whole genome shotgun (WGS) entry which is preliminary data.</text>
</comment>
<evidence type="ECO:0000313" key="3">
    <source>
        <dbReference type="Proteomes" id="UP000093173"/>
    </source>
</evidence>
<protein>
    <submittedName>
        <fullName evidence="2">Uncharacterized protein</fullName>
    </submittedName>
</protein>
<reference evidence="3" key="1">
    <citation type="submission" date="2016-06" db="EMBL/GenBank/DDBJ databases">
        <authorList>
            <person name="Hehemann J.-H."/>
            <person name="Arevalo P."/>
            <person name="Datta M.S."/>
            <person name="Polz M.F."/>
        </authorList>
    </citation>
    <scope>NUCLEOTIDE SEQUENCE [LARGE SCALE GENOMIC DNA]</scope>
    <source>
        <strain evidence="3">9CSC122</strain>
    </source>
</reference>
<proteinExistence type="predicted"/>
<evidence type="ECO:0000256" key="1">
    <source>
        <dbReference type="SAM" id="Phobius"/>
    </source>
</evidence>
<accession>A0A1B9QWM3</accession>
<dbReference type="RefSeq" id="WP_017035924.1">
    <property type="nucleotide sequence ID" value="NZ_JBNGCH010000714.1"/>
</dbReference>
<feature type="transmembrane region" description="Helical" evidence="1">
    <location>
        <begin position="20"/>
        <end position="39"/>
    </location>
</feature>
<keyword evidence="1" id="KW-1133">Transmembrane helix</keyword>
<feature type="transmembrane region" description="Helical" evidence="1">
    <location>
        <begin position="86"/>
        <end position="109"/>
    </location>
</feature>
<keyword evidence="3" id="KW-1185">Reference proteome</keyword>
<keyword evidence="1" id="KW-0472">Membrane</keyword>
<dbReference type="AlphaFoldDB" id="A0A1B9QWM3"/>
<evidence type="ECO:0000313" key="2">
    <source>
        <dbReference type="EMBL" id="OCH73996.1"/>
    </source>
</evidence>
<organism evidence="2 3">
    <name type="scientific">Vibrio genomosp. F10</name>
    <dbReference type="NCBI Taxonomy" id="723171"/>
    <lineage>
        <taxon>Bacteria</taxon>
        <taxon>Pseudomonadati</taxon>
        <taxon>Pseudomonadota</taxon>
        <taxon>Gammaproteobacteria</taxon>
        <taxon>Vibrionales</taxon>
        <taxon>Vibrionaceae</taxon>
        <taxon>Vibrio</taxon>
    </lineage>
</organism>